<protein>
    <submittedName>
        <fullName evidence="1">Uncharacterized protein</fullName>
    </submittedName>
</protein>
<proteinExistence type="predicted"/>
<comment type="caution">
    <text evidence="1">The sequence shown here is derived from an EMBL/GenBank/DDBJ whole genome shotgun (WGS) entry which is preliminary data.</text>
</comment>
<name>A0A822ZKF2_NELNU</name>
<keyword evidence="2" id="KW-1185">Reference proteome</keyword>
<reference evidence="1 2" key="1">
    <citation type="journal article" date="2020" name="Mol. Biol. Evol.">
        <title>Distinct Expression and Methylation Patterns for Genes with Different Fates following a Single Whole-Genome Duplication in Flowering Plants.</title>
        <authorList>
            <person name="Shi T."/>
            <person name="Rahmani R.S."/>
            <person name="Gugger P.F."/>
            <person name="Wang M."/>
            <person name="Li H."/>
            <person name="Zhang Y."/>
            <person name="Li Z."/>
            <person name="Wang Q."/>
            <person name="Van de Peer Y."/>
            <person name="Marchal K."/>
            <person name="Chen J."/>
        </authorList>
    </citation>
    <scope>NUCLEOTIDE SEQUENCE [LARGE SCALE GENOMIC DNA]</scope>
    <source>
        <tissue evidence="1">Leaf</tissue>
    </source>
</reference>
<evidence type="ECO:0000313" key="2">
    <source>
        <dbReference type="Proteomes" id="UP000607653"/>
    </source>
</evidence>
<dbReference type="Proteomes" id="UP000607653">
    <property type="component" value="Unassembled WGS sequence"/>
</dbReference>
<evidence type="ECO:0000313" key="1">
    <source>
        <dbReference type="EMBL" id="DAD45203.1"/>
    </source>
</evidence>
<accession>A0A822ZKF2</accession>
<organism evidence="1 2">
    <name type="scientific">Nelumbo nucifera</name>
    <name type="common">Sacred lotus</name>
    <dbReference type="NCBI Taxonomy" id="4432"/>
    <lineage>
        <taxon>Eukaryota</taxon>
        <taxon>Viridiplantae</taxon>
        <taxon>Streptophyta</taxon>
        <taxon>Embryophyta</taxon>
        <taxon>Tracheophyta</taxon>
        <taxon>Spermatophyta</taxon>
        <taxon>Magnoliopsida</taxon>
        <taxon>Proteales</taxon>
        <taxon>Nelumbonaceae</taxon>
        <taxon>Nelumbo</taxon>
    </lineage>
</organism>
<dbReference type="EMBL" id="DUZY01000007">
    <property type="protein sequence ID" value="DAD45203.1"/>
    <property type="molecule type" value="Genomic_DNA"/>
</dbReference>
<gene>
    <name evidence="1" type="ORF">HUJ06_003433</name>
</gene>
<sequence length="97" mass="11108">MSCDYSWKTCTIQNTLHKTTIFQRSQPTNYRLNMKKRNNIMLLINQILTLTIPATNAPQLNVPMSLGVEINLQQKVYISEKVRLKIQLLSGNLAVTC</sequence>
<dbReference type="AlphaFoldDB" id="A0A822ZKF2"/>